<keyword evidence="1" id="KW-1133">Transmembrane helix</keyword>
<keyword evidence="3" id="KW-1185">Reference proteome</keyword>
<evidence type="ECO:0000313" key="2">
    <source>
        <dbReference type="EMBL" id="VDM28560.1"/>
    </source>
</evidence>
<protein>
    <submittedName>
        <fullName evidence="4">G protein-coupled receptor</fullName>
    </submittedName>
</protein>
<feature type="transmembrane region" description="Helical" evidence="1">
    <location>
        <begin position="33"/>
        <end position="53"/>
    </location>
</feature>
<dbReference type="AlphaFoldDB" id="A0A183U2X3"/>
<evidence type="ECO:0000313" key="4">
    <source>
        <dbReference type="WBParaSite" id="TCNE_0000284301-mRNA-1"/>
    </source>
</evidence>
<reference evidence="4" key="1">
    <citation type="submission" date="2016-06" db="UniProtKB">
        <authorList>
            <consortium name="WormBaseParasite"/>
        </authorList>
    </citation>
    <scope>IDENTIFICATION</scope>
</reference>
<sequence length="63" mass="7159">MTFLHSCFLMPDQGTAVYHFCSTSIYDVDFAKVANIAVLAVQVFATLIFACLWHHNYKLMVSK</sequence>
<dbReference type="WBParaSite" id="TCNE_0000284301-mRNA-1">
    <property type="protein sequence ID" value="TCNE_0000284301-mRNA-1"/>
    <property type="gene ID" value="TCNE_0000284301"/>
</dbReference>
<reference evidence="2 3" key="2">
    <citation type="submission" date="2018-11" db="EMBL/GenBank/DDBJ databases">
        <authorList>
            <consortium name="Pathogen Informatics"/>
        </authorList>
    </citation>
    <scope>NUCLEOTIDE SEQUENCE [LARGE SCALE GENOMIC DNA]</scope>
</reference>
<keyword evidence="1" id="KW-0472">Membrane</keyword>
<evidence type="ECO:0000256" key="1">
    <source>
        <dbReference type="SAM" id="Phobius"/>
    </source>
</evidence>
<proteinExistence type="predicted"/>
<dbReference type="Proteomes" id="UP000050794">
    <property type="component" value="Unassembled WGS sequence"/>
</dbReference>
<organism evidence="3 4">
    <name type="scientific">Toxocara canis</name>
    <name type="common">Canine roundworm</name>
    <dbReference type="NCBI Taxonomy" id="6265"/>
    <lineage>
        <taxon>Eukaryota</taxon>
        <taxon>Metazoa</taxon>
        <taxon>Ecdysozoa</taxon>
        <taxon>Nematoda</taxon>
        <taxon>Chromadorea</taxon>
        <taxon>Rhabditida</taxon>
        <taxon>Spirurina</taxon>
        <taxon>Ascaridomorpha</taxon>
        <taxon>Ascaridoidea</taxon>
        <taxon>Toxocaridae</taxon>
        <taxon>Toxocara</taxon>
    </lineage>
</organism>
<gene>
    <name evidence="2" type="ORF">TCNE_LOCUS2843</name>
</gene>
<evidence type="ECO:0000313" key="3">
    <source>
        <dbReference type="Proteomes" id="UP000050794"/>
    </source>
</evidence>
<keyword evidence="1" id="KW-0812">Transmembrane</keyword>
<dbReference type="EMBL" id="UYWY01003141">
    <property type="protein sequence ID" value="VDM28560.1"/>
    <property type="molecule type" value="Genomic_DNA"/>
</dbReference>
<accession>A0A183U2X3</accession>
<name>A0A183U2X3_TOXCA</name>